<evidence type="ECO:0000313" key="1">
    <source>
        <dbReference type="EMBL" id="RCG32806.1"/>
    </source>
</evidence>
<dbReference type="Proteomes" id="UP000253094">
    <property type="component" value="Unassembled WGS sequence"/>
</dbReference>
<name>A0A367FQX0_9ACTN</name>
<keyword evidence="2" id="KW-1185">Reference proteome</keyword>
<evidence type="ECO:0000313" key="2">
    <source>
        <dbReference type="Proteomes" id="UP000253094"/>
    </source>
</evidence>
<dbReference type="EMBL" id="QOIL01000002">
    <property type="protein sequence ID" value="RCG32806.1"/>
    <property type="molecule type" value="Genomic_DNA"/>
</dbReference>
<gene>
    <name evidence="1" type="ORF">DQ384_04880</name>
</gene>
<sequence>MADLFSTILLVGASHSLTLPASEITAPARCEVSVVQTLAERRPVGLSETGFHGRMVITRTIGRVPEGTNIFMIRNGCSEPLGQSGNLTA</sequence>
<accession>A0A367FQX0</accession>
<organism evidence="1 2">
    <name type="scientific">Sphaerisporangium album</name>
    <dbReference type="NCBI Taxonomy" id="509200"/>
    <lineage>
        <taxon>Bacteria</taxon>
        <taxon>Bacillati</taxon>
        <taxon>Actinomycetota</taxon>
        <taxon>Actinomycetes</taxon>
        <taxon>Streptosporangiales</taxon>
        <taxon>Streptosporangiaceae</taxon>
        <taxon>Sphaerisporangium</taxon>
    </lineage>
</organism>
<dbReference type="AlphaFoldDB" id="A0A367FQX0"/>
<comment type="caution">
    <text evidence="1">The sequence shown here is derived from an EMBL/GenBank/DDBJ whole genome shotgun (WGS) entry which is preliminary data.</text>
</comment>
<reference evidence="1 2" key="1">
    <citation type="submission" date="2018-06" db="EMBL/GenBank/DDBJ databases">
        <title>Sphaerisporangium craniellae sp. nov., isolated from a marine sponge in the South China Sea.</title>
        <authorList>
            <person name="Li L."/>
        </authorList>
    </citation>
    <scope>NUCLEOTIDE SEQUENCE [LARGE SCALE GENOMIC DNA]</scope>
    <source>
        <strain evidence="1 2">CCTCC AA 208026</strain>
    </source>
</reference>
<protein>
    <submittedName>
        <fullName evidence="1">Uncharacterized protein</fullName>
    </submittedName>
</protein>
<proteinExistence type="predicted"/>